<accession>A0A1I6L2I0</accession>
<organism evidence="1 2">
    <name type="scientific">Sphingomonas jatrophae</name>
    <dbReference type="NCBI Taxonomy" id="1166337"/>
    <lineage>
        <taxon>Bacteria</taxon>
        <taxon>Pseudomonadati</taxon>
        <taxon>Pseudomonadota</taxon>
        <taxon>Alphaproteobacteria</taxon>
        <taxon>Sphingomonadales</taxon>
        <taxon>Sphingomonadaceae</taxon>
        <taxon>Sphingomonas</taxon>
    </lineage>
</organism>
<keyword evidence="2" id="KW-1185">Reference proteome</keyword>
<sequence>MGNAGMRGVTPRIDLRDVRFQLPVDLHWTGDDDRITEAINWLTRAGIPLARPSAIQLKIGPLSFYPKSGTLNFDNQARLPERGLVGLRTVLEQATGRSLPPID</sequence>
<dbReference type="AlphaFoldDB" id="A0A1I6L2I0"/>
<gene>
    <name evidence="1" type="ORF">SAMN05192580_2192</name>
</gene>
<dbReference type="EMBL" id="FOZG01000002">
    <property type="protein sequence ID" value="SFR97669.1"/>
    <property type="molecule type" value="Genomic_DNA"/>
</dbReference>
<dbReference type="STRING" id="1166337.SAMN05192580_2192"/>
<evidence type="ECO:0000313" key="1">
    <source>
        <dbReference type="EMBL" id="SFR97669.1"/>
    </source>
</evidence>
<evidence type="ECO:0000313" key="2">
    <source>
        <dbReference type="Proteomes" id="UP000198824"/>
    </source>
</evidence>
<name>A0A1I6L2I0_9SPHN</name>
<reference evidence="1 2" key="1">
    <citation type="submission" date="2016-10" db="EMBL/GenBank/DDBJ databases">
        <authorList>
            <person name="de Groot N.N."/>
        </authorList>
    </citation>
    <scope>NUCLEOTIDE SEQUENCE [LARGE SCALE GENOMIC DNA]</scope>
    <source>
        <strain evidence="1 2">S5-249</strain>
    </source>
</reference>
<proteinExistence type="predicted"/>
<protein>
    <submittedName>
        <fullName evidence="1">Uncharacterized protein</fullName>
    </submittedName>
</protein>
<dbReference type="Proteomes" id="UP000198824">
    <property type="component" value="Unassembled WGS sequence"/>
</dbReference>